<feature type="region of interest" description="Disordered" evidence="10">
    <location>
        <begin position="1236"/>
        <end position="1270"/>
    </location>
</feature>
<evidence type="ECO:0000256" key="3">
    <source>
        <dbReference type="ARBA" id="ARBA00022692"/>
    </source>
</evidence>
<keyword evidence="5 9" id="KW-1133">Transmembrane helix</keyword>
<dbReference type="Gene3D" id="1.25.40.20">
    <property type="entry name" value="Ankyrin repeat-containing domain"/>
    <property type="match status" value="4"/>
</dbReference>
<dbReference type="SUPFAM" id="SSF48403">
    <property type="entry name" value="Ankyrin repeat"/>
    <property type="match status" value="2"/>
</dbReference>
<evidence type="ECO:0000313" key="11">
    <source>
        <dbReference type="Proteomes" id="UP000694843"/>
    </source>
</evidence>
<dbReference type="PROSITE" id="PS50297">
    <property type="entry name" value="ANK_REP_REGION"/>
    <property type="match status" value="7"/>
</dbReference>
<keyword evidence="4" id="KW-0677">Repeat</keyword>
<evidence type="ECO:0000256" key="7">
    <source>
        <dbReference type="ARBA" id="ARBA00023136"/>
    </source>
</evidence>
<feature type="region of interest" description="Disordered" evidence="10">
    <location>
        <begin position="707"/>
        <end position="732"/>
    </location>
</feature>
<feature type="repeat" description="ANK" evidence="8">
    <location>
        <begin position="780"/>
        <end position="812"/>
    </location>
</feature>
<dbReference type="InterPro" id="IPR002110">
    <property type="entry name" value="Ankyrin_rpt"/>
</dbReference>
<evidence type="ECO:0000256" key="10">
    <source>
        <dbReference type="SAM" id="MobiDB-lite"/>
    </source>
</evidence>
<evidence type="ECO:0000256" key="6">
    <source>
        <dbReference type="ARBA" id="ARBA00023043"/>
    </source>
</evidence>
<dbReference type="Proteomes" id="UP000694843">
    <property type="component" value="Unplaced"/>
</dbReference>
<feature type="transmembrane region" description="Helical" evidence="9">
    <location>
        <begin position="1090"/>
        <end position="1108"/>
    </location>
</feature>
<feature type="repeat" description="ANK" evidence="8">
    <location>
        <begin position="910"/>
        <end position="942"/>
    </location>
</feature>
<keyword evidence="11" id="KW-1185">Reference proteome</keyword>
<dbReference type="OrthoDB" id="20727at2759"/>
<feature type="transmembrane region" description="Helical" evidence="9">
    <location>
        <begin position="1489"/>
        <end position="1510"/>
    </location>
</feature>
<feature type="region of interest" description="Disordered" evidence="10">
    <location>
        <begin position="142"/>
        <end position="167"/>
    </location>
</feature>
<reference evidence="12" key="1">
    <citation type="submission" date="2025-08" db="UniProtKB">
        <authorList>
            <consortium name="RefSeq"/>
        </authorList>
    </citation>
    <scope>IDENTIFICATION</scope>
    <source>
        <tissue evidence="12">Whole organism</tissue>
    </source>
</reference>
<evidence type="ECO:0000256" key="5">
    <source>
        <dbReference type="ARBA" id="ARBA00022989"/>
    </source>
</evidence>
<feature type="compositionally biased region" description="Polar residues" evidence="10">
    <location>
        <begin position="489"/>
        <end position="498"/>
    </location>
</feature>
<keyword evidence="3 9" id="KW-0812">Transmembrane</keyword>
<dbReference type="PANTHER" id="PTHR24198:SF195">
    <property type="entry name" value="DEATH DOMAIN-CONTAINING PROTEIN"/>
    <property type="match status" value="1"/>
</dbReference>
<feature type="repeat" description="ANK" evidence="8">
    <location>
        <begin position="877"/>
        <end position="909"/>
    </location>
</feature>
<name>A0A979FVZ6_HYAAZ</name>
<evidence type="ECO:0000256" key="9">
    <source>
        <dbReference type="RuleBase" id="RU910716"/>
    </source>
</evidence>
<feature type="region of interest" description="Disordered" evidence="10">
    <location>
        <begin position="487"/>
        <end position="515"/>
    </location>
</feature>
<feature type="repeat" description="ANK" evidence="8">
    <location>
        <begin position="328"/>
        <end position="360"/>
    </location>
</feature>
<keyword evidence="7 9" id="KW-0472">Membrane</keyword>
<feature type="transmembrane region" description="Helical" evidence="9">
    <location>
        <begin position="1405"/>
        <end position="1425"/>
    </location>
</feature>
<feature type="region of interest" description="Disordered" evidence="10">
    <location>
        <begin position="1596"/>
        <end position="1618"/>
    </location>
</feature>
<dbReference type="Pfam" id="PF00023">
    <property type="entry name" value="Ank"/>
    <property type="match status" value="1"/>
</dbReference>
<proteinExistence type="inferred from homology"/>
<feature type="repeat" description="ANK" evidence="8">
    <location>
        <begin position="215"/>
        <end position="247"/>
    </location>
</feature>
<comment type="similarity">
    <text evidence="2 9">Belongs to the XK family.</text>
</comment>
<sequence length="1618" mass="179325">MSGSANYKCYSPIANGGGSGANSNCSSNRNSASQQEHRRTRSNTSNNSNFSVTDQELRTRLIFSRAMSSQDSSREALDNRDRDLNSGETVFQAESESCAAPLLPAPMPSNSIVSSTAPRSLAIAPPVSAASVATAAAQTEAATSFSPSSSSRMLPTPQGSSLCRSPEETPDLVDLANWLDDTDSGHPFTRAALCGDAATIKEMCSKHTFDPNGKKAHHALLAACRSGHIEVARVLLDAGVDVHCKDAKSGWQAIHYAAYKDRVKVVELLLGYGEWGARCVALVRVRGVTCSLLHLAAHYGCCAVLAFLLSNNANLVKLNLAIDMRDAGHWTSLHHAVCESRVRACEVLLQAGADVNITDPHGVTALHVAAKKDNLGLFRLLMEHKANPKLNVINAGTTPSRRPLRHSADQIWTSRVAGSAGSAYTGSLERLIPSNRRRRCWSPLIQKPDLRELPAAKAHCLNMRRCSGSELTQPVAFVRDISRDKKISTLGNKSTSRPGSEKKLPPLQGPVGPGRQALLKSSSFRQASKVKKERSMKESDFISWKGLKADRFSAWSEACDKYRVGKSTASNDAVGSIIRPLTSTATLGLTTSASDTTLSTTLTGTEDDPAISQKSSSKKRKTRLQNQPDQVKRSADHGLPYFKRVSGNKSLPGSPILLRGSQHSISVRSSPQRLLSDPHNSSPPPSLASHKYPESLPCSFIRTRPKFSLSGSPPNSPRGSPPVSPFASHVPPTPTSTLGDLGLFNDSLCTDYPLSPHSSPDVFCQERVFERVEPFIKFLEGSTLLHWAASRGHHDIVGDLLARGLKVDARDSLGRTPLGVTMWAGHSNIVALLQHEKLQLTDEDKNWAHIPSEEVGLCIVKCIKDTGVCELTACRPDGFSLLHLAAQKGYPNMTHALVSLKVNPDIPNNQGETPLFIAIKNNQLACVQQLLNAGTKLSRTDNRGGSALHVAAKMGNVTVVDMLLTSSESGERIIDINKCDNIGYTPVYYAINASRYDIVQRFLEYSLVEKVHVKATNHETLLQFFTERNNLGQFDNALVRVLECEQLLHATKASAEMCLRVQLGTTEASTKARSQLQAMYESTPAQQHCWNFWFFLSCFLVPSVFYYLDVYTDILLAVEYYKDFKNANSTEISEDQSLMHMFENFVENQDKTNFVLTVFFILLPTTLLSLWSLYIHVTQADILPIFKNMPSVLRLLLYVLVFLTPLAPIIVYLENTYAQMKHMNVTSRQMQEQVDGSKSFNNLPGQQNNSSNTNNTRAESNTAGTTKTYRHHTRDQKIRKYYDLKHVAQMRVAITNVMEATLESAFQLILQLYIVGTHYTDLVKVREVTLGAILTLSSDGQETRLGKQVFSVLISLVSLTWSFTSYHRFSKLGGLTILSALPLLFAIFFQVVSRAIACTMFTLAYTWRIFVVLGVHFIIVLGFKLRLEERSLIPPRPHTYCHCLFSTIRPYFYVFLGTIASTLVYFRLERPSVVKKQLSRRHSTVVIQVLFLLLSFLENFILLFLGMAGLDRNKYDNTFMAVSGALCVLSYFIGIVLHGVYYACFGHPWVDINGPKFQKDEDEKTWIVSYYRQGKMNKWTVRSCCDITHNEEEPDDDVYRTPEMQMNGGNPIRQVKDI</sequence>
<evidence type="ECO:0000256" key="4">
    <source>
        <dbReference type="ARBA" id="ARBA00022737"/>
    </source>
</evidence>
<dbReference type="RefSeq" id="XP_047740697.1">
    <property type="nucleotide sequence ID" value="XM_047884741.1"/>
</dbReference>
<feature type="region of interest" description="Disordered" evidence="10">
    <location>
        <begin position="16"/>
        <end position="53"/>
    </location>
</feature>
<keyword evidence="6 8" id="KW-0040">ANK repeat</keyword>
<feature type="compositionally biased region" description="Polar residues" evidence="10">
    <location>
        <begin position="1236"/>
        <end position="1247"/>
    </location>
</feature>
<dbReference type="PROSITE" id="PS50088">
    <property type="entry name" value="ANK_REPEAT"/>
    <property type="match status" value="8"/>
</dbReference>
<dbReference type="GO" id="GO:0005886">
    <property type="term" value="C:plasma membrane"/>
    <property type="evidence" value="ECO:0007669"/>
    <property type="project" value="UniProtKB-ARBA"/>
</dbReference>
<feature type="repeat" description="ANK" evidence="8">
    <location>
        <begin position="249"/>
        <end position="273"/>
    </location>
</feature>
<dbReference type="Pfam" id="PF09815">
    <property type="entry name" value="XK-related"/>
    <property type="match status" value="1"/>
</dbReference>
<feature type="compositionally biased region" description="Low complexity" evidence="10">
    <location>
        <begin position="1248"/>
        <end position="1262"/>
    </location>
</feature>
<dbReference type="InterPro" id="IPR018629">
    <property type="entry name" value="XK-rel"/>
</dbReference>
<feature type="compositionally biased region" description="Pro residues" evidence="10">
    <location>
        <begin position="714"/>
        <end position="724"/>
    </location>
</feature>
<evidence type="ECO:0000256" key="1">
    <source>
        <dbReference type="ARBA" id="ARBA00004141"/>
    </source>
</evidence>
<feature type="compositionally biased region" description="Polar residues" evidence="10">
    <location>
        <begin position="661"/>
        <end position="673"/>
    </location>
</feature>
<evidence type="ECO:0000256" key="8">
    <source>
        <dbReference type="PROSITE-ProRule" id="PRU00023"/>
    </source>
</evidence>
<feature type="compositionally biased region" description="Low complexity" evidence="10">
    <location>
        <begin position="21"/>
        <end position="33"/>
    </location>
</feature>
<feature type="compositionally biased region" description="Low complexity" evidence="10">
    <location>
        <begin position="142"/>
        <end position="151"/>
    </location>
</feature>
<feature type="repeat" description="ANK" evidence="8">
    <location>
        <begin position="943"/>
        <end position="964"/>
    </location>
</feature>
<evidence type="ECO:0000313" key="12">
    <source>
        <dbReference type="RefSeq" id="XP_047740697.1"/>
    </source>
</evidence>
<dbReference type="Pfam" id="PF12796">
    <property type="entry name" value="Ank_2"/>
    <property type="match status" value="4"/>
</dbReference>
<feature type="transmembrane region" description="Helical" evidence="9">
    <location>
        <begin position="1154"/>
        <end position="1175"/>
    </location>
</feature>
<feature type="repeat" description="ANK" evidence="8">
    <location>
        <begin position="361"/>
        <end position="387"/>
    </location>
</feature>
<feature type="transmembrane region" description="Helical" evidence="9">
    <location>
        <begin position="1372"/>
        <end position="1393"/>
    </location>
</feature>
<feature type="region of interest" description="Disordered" evidence="10">
    <location>
        <begin position="597"/>
        <end position="693"/>
    </location>
</feature>
<dbReference type="PANTHER" id="PTHR24198">
    <property type="entry name" value="ANKYRIN REPEAT AND PROTEIN KINASE DOMAIN-CONTAINING PROTEIN"/>
    <property type="match status" value="1"/>
</dbReference>
<dbReference type="InterPro" id="IPR036770">
    <property type="entry name" value="Ankyrin_rpt-contain_sf"/>
</dbReference>
<feature type="transmembrane region" description="Helical" evidence="9">
    <location>
        <begin position="1349"/>
        <end position="1366"/>
    </location>
</feature>
<accession>A0A979FVZ6</accession>
<feature type="transmembrane region" description="Helical" evidence="9">
    <location>
        <begin position="1522"/>
        <end position="1544"/>
    </location>
</feature>
<organism evidence="11 12">
    <name type="scientific">Hyalella azteca</name>
    <name type="common">Amphipod</name>
    <dbReference type="NCBI Taxonomy" id="294128"/>
    <lineage>
        <taxon>Eukaryota</taxon>
        <taxon>Metazoa</taxon>
        <taxon>Ecdysozoa</taxon>
        <taxon>Arthropoda</taxon>
        <taxon>Crustacea</taxon>
        <taxon>Multicrustacea</taxon>
        <taxon>Malacostraca</taxon>
        <taxon>Eumalacostraca</taxon>
        <taxon>Peracarida</taxon>
        <taxon>Amphipoda</taxon>
        <taxon>Senticaudata</taxon>
        <taxon>Talitrida</taxon>
        <taxon>Talitroidea</taxon>
        <taxon>Hyalellidae</taxon>
        <taxon>Hyalella</taxon>
    </lineage>
</organism>
<evidence type="ECO:0000256" key="2">
    <source>
        <dbReference type="ARBA" id="ARBA00008789"/>
    </source>
</evidence>
<gene>
    <name evidence="12" type="primary">LOC108682971</name>
</gene>
<dbReference type="SMART" id="SM00248">
    <property type="entry name" value="ANK"/>
    <property type="match status" value="12"/>
</dbReference>
<dbReference type="GeneID" id="108682971"/>
<protein>
    <recommendedName>
        <fullName evidence="9">XK-related protein</fullName>
    </recommendedName>
</protein>
<feature type="transmembrane region" description="Helical" evidence="9">
    <location>
        <begin position="1195"/>
        <end position="1213"/>
    </location>
</feature>
<feature type="transmembrane region" description="Helical" evidence="9">
    <location>
        <begin position="1450"/>
        <end position="1468"/>
    </location>
</feature>
<comment type="subcellular location">
    <subcellularLocation>
        <location evidence="1 9">Membrane</location>
        <topology evidence="1 9">Multi-pass membrane protein</topology>
    </subcellularLocation>
</comment>